<dbReference type="SUPFAM" id="SSF50630">
    <property type="entry name" value="Acid proteases"/>
    <property type="match status" value="1"/>
</dbReference>
<gene>
    <name evidence="2" type="primary">LOC113862338</name>
</gene>
<proteinExistence type="predicted"/>
<sequence length="253" mass="28445">MAKPKTLTDFDKELFQTFRRVEVNNLLLDAIKHILKYAKFLRKLCTNKRRLKDDERINMGRNVSALIQPNMLQKCKDLDTFTILCTIGNSTFSNAFLDLGASINAMPTSIYKSFNLVLLKQIGVVIQLKNRSTAVPAGVVKDVLVIVDRLIFLAEFYILDMAEDSSMPTLILGRPFLKTVSSCTCTITDLCKVCIEIDAYLTINDVSYAEAIHAAELDSSTRTFPSIVQPPILELNPFPKHMKYVILESGNNC</sequence>
<organism evidence="1 2">
    <name type="scientific">Abrus precatorius</name>
    <name type="common">Indian licorice</name>
    <name type="synonym">Glycine abrus</name>
    <dbReference type="NCBI Taxonomy" id="3816"/>
    <lineage>
        <taxon>Eukaryota</taxon>
        <taxon>Viridiplantae</taxon>
        <taxon>Streptophyta</taxon>
        <taxon>Embryophyta</taxon>
        <taxon>Tracheophyta</taxon>
        <taxon>Spermatophyta</taxon>
        <taxon>Magnoliopsida</taxon>
        <taxon>eudicotyledons</taxon>
        <taxon>Gunneridae</taxon>
        <taxon>Pentapetalae</taxon>
        <taxon>rosids</taxon>
        <taxon>fabids</taxon>
        <taxon>Fabales</taxon>
        <taxon>Fabaceae</taxon>
        <taxon>Papilionoideae</taxon>
        <taxon>50 kb inversion clade</taxon>
        <taxon>NPAAA clade</taxon>
        <taxon>indigoferoid/millettioid clade</taxon>
        <taxon>Abreae</taxon>
        <taxon>Abrus</taxon>
    </lineage>
</organism>
<keyword evidence="1" id="KW-1185">Reference proteome</keyword>
<dbReference type="CDD" id="cd00303">
    <property type="entry name" value="retropepsin_like"/>
    <property type="match status" value="1"/>
</dbReference>
<accession>A0A8B8L910</accession>
<dbReference type="AlphaFoldDB" id="A0A8B8L910"/>
<reference evidence="2" key="2">
    <citation type="submission" date="2025-08" db="UniProtKB">
        <authorList>
            <consortium name="RefSeq"/>
        </authorList>
    </citation>
    <scope>IDENTIFICATION</scope>
    <source>
        <tissue evidence="2">Young leaves</tissue>
    </source>
</reference>
<dbReference type="RefSeq" id="XP_027351229.1">
    <property type="nucleotide sequence ID" value="XM_027495428.1"/>
</dbReference>
<reference evidence="1" key="1">
    <citation type="journal article" date="2019" name="Toxins">
        <title>Detection of Abrin-Like and Prepropulchellin-Like Toxin Genes and Transcripts Using Whole Genome Sequencing and Full-Length Transcript Sequencing of Abrus precatorius.</title>
        <authorList>
            <person name="Hovde B.T."/>
            <person name="Daligault H.E."/>
            <person name="Hanschen E.R."/>
            <person name="Kunde Y.A."/>
            <person name="Johnson M.B."/>
            <person name="Starkenburg S.R."/>
            <person name="Johnson S.L."/>
        </authorList>
    </citation>
    <scope>NUCLEOTIDE SEQUENCE [LARGE SCALE GENOMIC DNA]</scope>
</reference>
<dbReference type="InterPro" id="IPR021109">
    <property type="entry name" value="Peptidase_aspartic_dom_sf"/>
</dbReference>
<dbReference type="GeneID" id="113862338"/>
<protein>
    <submittedName>
        <fullName evidence="2">Uncharacterized protein LOC113862338</fullName>
    </submittedName>
</protein>
<dbReference type="Proteomes" id="UP000694853">
    <property type="component" value="Unplaced"/>
</dbReference>
<name>A0A8B8L910_ABRPR</name>
<dbReference type="Gene3D" id="2.40.70.10">
    <property type="entry name" value="Acid Proteases"/>
    <property type="match status" value="1"/>
</dbReference>
<dbReference type="KEGG" id="aprc:113862338"/>
<evidence type="ECO:0000313" key="2">
    <source>
        <dbReference type="RefSeq" id="XP_027351229.1"/>
    </source>
</evidence>
<evidence type="ECO:0000313" key="1">
    <source>
        <dbReference type="Proteomes" id="UP000694853"/>
    </source>
</evidence>
<dbReference type="PANTHER" id="PTHR33067">
    <property type="entry name" value="RNA-DIRECTED DNA POLYMERASE-RELATED"/>
    <property type="match status" value="1"/>
</dbReference>
<dbReference type="PANTHER" id="PTHR33067:SF15">
    <property type="entry name" value="RNA-DIRECTED DNA POLYMERASE"/>
    <property type="match status" value="1"/>
</dbReference>
<dbReference type="OrthoDB" id="1734538at2759"/>